<dbReference type="Proteomes" id="UP000092565">
    <property type="component" value="Chromosome"/>
</dbReference>
<keyword evidence="2" id="KW-1185">Reference proteome</keyword>
<dbReference type="AlphaFoldDB" id="A0A1B0ZM25"/>
<gene>
    <name evidence="1" type="ORF">JL2886_00289</name>
</gene>
<protein>
    <submittedName>
        <fullName evidence="1">Uncharacterized protein</fullName>
    </submittedName>
</protein>
<proteinExistence type="predicted"/>
<organism evidence="1 2">
    <name type="scientific">Phaeobacter gallaeciensis</name>
    <dbReference type="NCBI Taxonomy" id="60890"/>
    <lineage>
        <taxon>Bacteria</taxon>
        <taxon>Pseudomonadati</taxon>
        <taxon>Pseudomonadota</taxon>
        <taxon>Alphaproteobacteria</taxon>
        <taxon>Rhodobacterales</taxon>
        <taxon>Roseobacteraceae</taxon>
        <taxon>Phaeobacter</taxon>
    </lineage>
</organism>
<evidence type="ECO:0000313" key="1">
    <source>
        <dbReference type="EMBL" id="ANP35222.1"/>
    </source>
</evidence>
<accession>A0A1B0ZM25</accession>
<evidence type="ECO:0000313" key="2">
    <source>
        <dbReference type="Proteomes" id="UP000092565"/>
    </source>
</evidence>
<sequence>MSSLARCELNGCLFTYPQAPLRASCAIAKPCCRNGCGTPLRRILISETNS</sequence>
<name>A0A1B0ZM25_9RHOB</name>
<reference evidence="1 2" key="1">
    <citation type="submission" date="2016-04" db="EMBL/GenBank/DDBJ databases">
        <authorList>
            <person name="Evans L.H."/>
            <person name="Alamgir A."/>
            <person name="Owens N."/>
            <person name="Weber N.D."/>
            <person name="Virtaneva K."/>
            <person name="Barbian K."/>
            <person name="Babar A."/>
            <person name="Rosenke K."/>
        </authorList>
    </citation>
    <scope>NUCLEOTIDE SEQUENCE [LARGE SCALE GENOMIC DNA]</scope>
    <source>
        <strain evidence="1 2">JL2886</strain>
    </source>
</reference>
<dbReference type="EMBL" id="CP015124">
    <property type="protein sequence ID" value="ANP35222.1"/>
    <property type="molecule type" value="Genomic_DNA"/>
</dbReference>